<keyword evidence="8" id="KW-0807">Transducer</keyword>
<sequence length="561" mass="59456">MKLRTKIILLFSAVITVGTASMGTFAGISINSEIVTSSQEKLQSDLHLGRELLEQKYSGDWEIKGGKLYKGDTEINDKLDVVDQIAKATGDNVTIFQNDMRVATTVKKDDGTRAIGTKVSDAVADTVLKKGQTYMGEAVVVNQRNQAAYEPIKNAKGEVIGIWFVGVPSTKFDSIVSHFQNKVWIFGIVGLIVGILVAGGVAEYVVRPMRRVTTIAQRVAEGDLTVEPLNTARKDEFGLLGRSVNEMVANLRGLIGHVNATAEQVASSSQALSATTDQTAEATEQITESIQHVAHGADQQVASASKAARAIEDLSNGIEKVAETAIAVAETSLDAAREAEQGNDSVQKAVLQMDAIAGSVNTTASGVKQLETRSQEIGQIVEVITGIAAQTNLLALNAAIEASRAGEQGRGFAVVADEVRKLAEQSSLSAGQIANLISSIQEETTKAVLSMDGVIGEVKSGTQAVSEAGEAFTRILTANRMVADQIQDVSASSQEMTANSQQVYETVGEMMTIAEQSAQSSQTVAATSEEQLASIEEIAASSETLAQMASQMREEIGKFKL</sequence>
<dbReference type="Gene3D" id="1.10.287.950">
    <property type="entry name" value="Methyl-accepting chemotaxis protein"/>
    <property type="match status" value="1"/>
</dbReference>
<proteinExistence type="inferred from homology"/>
<dbReference type="InterPro" id="IPR029151">
    <property type="entry name" value="Sensor-like_sf"/>
</dbReference>
<accession>A0A074LJ37</accession>
<feature type="domain" description="HAMP" evidence="12">
    <location>
        <begin position="203"/>
        <end position="256"/>
    </location>
</feature>
<dbReference type="GO" id="GO:0005886">
    <property type="term" value="C:plasma membrane"/>
    <property type="evidence" value="ECO:0007669"/>
    <property type="project" value="UniProtKB-SubCell"/>
</dbReference>
<evidence type="ECO:0000256" key="9">
    <source>
        <dbReference type="ARBA" id="ARBA00029447"/>
    </source>
</evidence>
<evidence type="ECO:0000256" key="10">
    <source>
        <dbReference type="SAM" id="Phobius"/>
    </source>
</evidence>
<dbReference type="PANTHER" id="PTHR32089">
    <property type="entry name" value="METHYL-ACCEPTING CHEMOTAXIS PROTEIN MCPB"/>
    <property type="match status" value="1"/>
</dbReference>
<evidence type="ECO:0000313" key="14">
    <source>
        <dbReference type="Proteomes" id="UP000027931"/>
    </source>
</evidence>
<protein>
    <recommendedName>
        <fullName evidence="15">Chemotaxis protein</fullName>
    </recommendedName>
</protein>
<dbReference type="PANTHER" id="PTHR32089:SF114">
    <property type="entry name" value="METHYL-ACCEPTING CHEMOTAXIS PROTEIN MCPB"/>
    <property type="match status" value="1"/>
</dbReference>
<comment type="similarity">
    <text evidence="9">Belongs to the methyl-accepting chemotaxis (MCP) protein family.</text>
</comment>
<evidence type="ECO:0008006" key="15">
    <source>
        <dbReference type="Google" id="ProtNLM"/>
    </source>
</evidence>
<evidence type="ECO:0000313" key="13">
    <source>
        <dbReference type="EMBL" id="KEO81099.1"/>
    </source>
</evidence>
<dbReference type="SUPFAM" id="SSF58104">
    <property type="entry name" value="Methyl-accepting chemotaxis protein (MCP) signaling domain"/>
    <property type="match status" value="1"/>
</dbReference>
<reference evidence="13 14" key="1">
    <citation type="journal article" date="2013" name="Int. J. Syst. Evol. Microbiol.">
        <title>Tumebacillus flagellatus sp. nov., an alpha-amylase/pullulanase-producing bacterium isolated from cassava wastewater.</title>
        <authorList>
            <person name="Wang Q."/>
            <person name="Xie N."/>
            <person name="Qin Y."/>
            <person name="Shen N."/>
            <person name="Zhu J."/>
            <person name="Mi H."/>
            <person name="Huang R."/>
        </authorList>
    </citation>
    <scope>NUCLEOTIDE SEQUENCE [LARGE SCALE GENOMIC DNA]</scope>
    <source>
        <strain evidence="13 14">GST4</strain>
    </source>
</reference>
<keyword evidence="14" id="KW-1185">Reference proteome</keyword>
<comment type="caution">
    <text evidence="13">The sequence shown here is derived from an EMBL/GenBank/DDBJ whole genome shotgun (WGS) entry which is preliminary data.</text>
</comment>
<keyword evidence="7 10" id="KW-0472">Membrane</keyword>
<dbReference type="GO" id="GO:0006935">
    <property type="term" value="P:chemotaxis"/>
    <property type="evidence" value="ECO:0007669"/>
    <property type="project" value="UniProtKB-KW"/>
</dbReference>
<keyword evidence="6 10" id="KW-1133">Transmembrane helix</keyword>
<keyword evidence="3" id="KW-0488">Methylation</keyword>
<dbReference type="STRING" id="1157490.EL26_22650"/>
<dbReference type="eggNOG" id="COG0840">
    <property type="taxonomic scope" value="Bacteria"/>
</dbReference>
<dbReference type="GO" id="GO:0004888">
    <property type="term" value="F:transmembrane signaling receptor activity"/>
    <property type="evidence" value="ECO:0007669"/>
    <property type="project" value="InterPro"/>
</dbReference>
<evidence type="ECO:0000256" key="5">
    <source>
        <dbReference type="ARBA" id="ARBA00022692"/>
    </source>
</evidence>
<dbReference type="AlphaFoldDB" id="A0A074LJ37"/>
<evidence type="ECO:0000256" key="4">
    <source>
        <dbReference type="ARBA" id="ARBA00022500"/>
    </source>
</evidence>
<dbReference type="Pfam" id="PF00015">
    <property type="entry name" value="MCPsignal"/>
    <property type="match status" value="1"/>
</dbReference>
<dbReference type="Pfam" id="PF17202">
    <property type="entry name" value="sCache_3_3"/>
    <property type="match status" value="1"/>
</dbReference>
<evidence type="ECO:0000256" key="3">
    <source>
        <dbReference type="ARBA" id="ARBA00022481"/>
    </source>
</evidence>
<evidence type="ECO:0000259" key="11">
    <source>
        <dbReference type="SMART" id="SM00283"/>
    </source>
</evidence>
<dbReference type="CDD" id="cd11386">
    <property type="entry name" value="MCP_signal"/>
    <property type="match status" value="1"/>
</dbReference>
<name>A0A074LJ37_9BACL</name>
<gene>
    <name evidence="13" type="ORF">EL26_22650</name>
</gene>
<feature type="domain" description="Methyl-accepting transducer" evidence="11">
    <location>
        <begin position="285"/>
        <end position="560"/>
    </location>
</feature>
<dbReference type="InterPro" id="IPR004089">
    <property type="entry name" value="MCPsignal_dom"/>
</dbReference>
<dbReference type="InterPro" id="IPR033463">
    <property type="entry name" value="sCache_3"/>
</dbReference>
<dbReference type="Proteomes" id="UP000027931">
    <property type="component" value="Unassembled WGS sequence"/>
</dbReference>
<evidence type="ECO:0000259" key="12">
    <source>
        <dbReference type="SMART" id="SM00304"/>
    </source>
</evidence>
<dbReference type="CDD" id="cd06225">
    <property type="entry name" value="HAMP"/>
    <property type="match status" value="1"/>
</dbReference>
<dbReference type="InterPro" id="IPR004090">
    <property type="entry name" value="Chemotax_Me-accpt_rcpt"/>
</dbReference>
<dbReference type="PRINTS" id="PR00260">
    <property type="entry name" value="CHEMTRNSDUCR"/>
</dbReference>
<dbReference type="SUPFAM" id="SSF103190">
    <property type="entry name" value="Sensory domain-like"/>
    <property type="match status" value="1"/>
</dbReference>
<dbReference type="GO" id="GO:0007165">
    <property type="term" value="P:signal transduction"/>
    <property type="evidence" value="ECO:0007669"/>
    <property type="project" value="UniProtKB-KW"/>
</dbReference>
<dbReference type="RefSeq" id="WP_038094190.1">
    <property type="nucleotide sequence ID" value="NZ_JMIR01000047.1"/>
</dbReference>
<organism evidence="13 14">
    <name type="scientific">Tumebacillus flagellatus</name>
    <dbReference type="NCBI Taxonomy" id="1157490"/>
    <lineage>
        <taxon>Bacteria</taxon>
        <taxon>Bacillati</taxon>
        <taxon>Bacillota</taxon>
        <taxon>Bacilli</taxon>
        <taxon>Bacillales</taxon>
        <taxon>Alicyclobacillaceae</taxon>
        <taxon>Tumebacillus</taxon>
    </lineage>
</organism>
<dbReference type="OrthoDB" id="2379189at2"/>
<dbReference type="SMART" id="SM00304">
    <property type="entry name" value="HAMP"/>
    <property type="match status" value="1"/>
</dbReference>
<keyword evidence="5 10" id="KW-0812">Transmembrane</keyword>
<dbReference type="Pfam" id="PF00672">
    <property type="entry name" value="HAMP"/>
    <property type="match status" value="1"/>
</dbReference>
<evidence type="ECO:0000256" key="2">
    <source>
        <dbReference type="ARBA" id="ARBA00022475"/>
    </source>
</evidence>
<dbReference type="EMBL" id="JMIR01000047">
    <property type="protein sequence ID" value="KEO81099.1"/>
    <property type="molecule type" value="Genomic_DNA"/>
</dbReference>
<comment type="subcellular location">
    <subcellularLocation>
        <location evidence="1">Cell membrane</location>
        <topology evidence="1">Multi-pass membrane protein</topology>
    </subcellularLocation>
</comment>
<dbReference type="SMART" id="SM00283">
    <property type="entry name" value="MA"/>
    <property type="match status" value="1"/>
</dbReference>
<feature type="transmembrane region" description="Helical" evidence="10">
    <location>
        <begin position="183"/>
        <end position="206"/>
    </location>
</feature>
<keyword evidence="2" id="KW-1003">Cell membrane</keyword>
<dbReference type="InterPro" id="IPR003660">
    <property type="entry name" value="HAMP_dom"/>
</dbReference>
<keyword evidence="4" id="KW-0145">Chemotaxis</keyword>
<evidence type="ECO:0000256" key="1">
    <source>
        <dbReference type="ARBA" id="ARBA00004651"/>
    </source>
</evidence>
<evidence type="ECO:0000256" key="7">
    <source>
        <dbReference type="ARBA" id="ARBA00023136"/>
    </source>
</evidence>
<evidence type="ECO:0000256" key="8">
    <source>
        <dbReference type="ARBA" id="ARBA00023224"/>
    </source>
</evidence>
<evidence type="ECO:0000256" key="6">
    <source>
        <dbReference type="ARBA" id="ARBA00022989"/>
    </source>
</evidence>